<name>A0A2N3MZ26_9PEZI</name>
<feature type="region of interest" description="Disordered" evidence="6">
    <location>
        <begin position="294"/>
        <end position="322"/>
    </location>
</feature>
<feature type="domain" description="Rhodopsin" evidence="8">
    <location>
        <begin position="34"/>
        <end position="273"/>
    </location>
</feature>
<dbReference type="GO" id="GO:0016020">
    <property type="term" value="C:membrane"/>
    <property type="evidence" value="ECO:0007669"/>
    <property type="project" value="UniProtKB-SubCell"/>
</dbReference>
<dbReference type="InterPro" id="IPR049326">
    <property type="entry name" value="Rhodopsin_dom_fungi"/>
</dbReference>
<dbReference type="AlphaFoldDB" id="A0A2N3MZ26"/>
<proteinExistence type="inferred from homology"/>
<evidence type="ECO:0000256" key="7">
    <source>
        <dbReference type="SAM" id="Phobius"/>
    </source>
</evidence>
<evidence type="ECO:0000256" key="3">
    <source>
        <dbReference type="ARBA" id="ARBA00022989"/>
    </source>
</evidence>
<evidence type="ECO:0000259" key="8">
    <source>
        <dbReference type="Pfam" id="PF20684"/>
    </source>
</evidence>
<protein>
    <recommendedName>
        <fullName evidence="8">Rhodopsin domain-containing protein</fullName>
    </recommendedName>
</protein>
<feature type="compositionally biased region" description="Low complexity" evidence="6">
    <location>
        <begin position="295"/>
        <end position="317"/>
    </location>
</feature>
<feature type="transmembrane region" description="Helical" evidence="7">
    <location>
        <begin position="54"/>
        <end position="74"/>
    </location>
</feature>
<sequence>MANEELPPNENLGPALLGTVWSLWAIATVIYIVRLCARPSSKFDITSAEYTITASLISKTVSVAFMTAAISKGFGRHNAYISTEDQGTIRRYLVGVYMSGVPASCLARVSIACLLLRLTTNRVWRGILKATIVLQVLVILVYEISQFTQCNSVITGISPTDHKCLPKSHVWGFTFMSFFSAMVSDFICATIPFFLLRHLSRSSVEKALIYILMASSVIATGMGIPKLYHVLTYEFGADDRLWNLLPEFFWCRMEEAVIIIAACAPLLKSPVERLLRRMGLPVFKIPTRALKSIRSQSQPGGLGDSLQSSGPDSSDSGCWGGAETLADIETGATTETKSTNQQGS</sequence>
<dbReference type="OrthoDB" id="3923077at2759"/>
<comment type="caution">
    <text evidence="9">The sequence shown here is derived from an EMBL/GenBank/DDBJ whole genome shotgun (WGS) entry which is preliminary data.</text>
</comment>
<keyword evidence="10" id="KW-1185">Reference proteome</keyword>
<comment type="subcellular location">
    <subcellularLocation>
        <location evidence="1">Membrane</location>
        <topology evidence="1">Multi-pass membrane protein</topology>
    </subcellularLocation>
</comment>
<feature type="transmembrane region" description="Helical" evidence="7">
    <location>
        <begin position="207"/>
        <end position="228"/>
    </location>
</feature>
<evidence type="ECO:0000256" key="4">
    <source>
        <dbReference type="ARBA" id="ARBA00023136"/>
    </source>
</evidence>
<dbReference type="InterPro" id="IPR052337">
    <property type="entry name" value="SAT4-like"/>
</dbReference>
<dbReference type="PANTHER" id="PTHR33048:SF129">
    <property type="entry name" value="INTEGRAL MEMBRANE PROTEIN-RELATED"/>
    <property type="match status" value="1"/>
</dbReference>
<comment type="similarity">
    <text evidence="5">Belongs to the SAT4 family.</text>
</comment>
<dbReference type="PANTHER" id="PTHR33048">
    <property type="entry name" value="PTH11-LIKE INTEGRAL MEMBRANE PROTEIN (AFU_ORTHOLOGUE AFUA_5G11245)"/>
    <property type="match status" value="1"/>
</dbReference>
<evidence type="ECO:0000256" key="5">
    <source>
        <dbReference type="ARBA" id="ARBA00038359"/>
    </source>
</evidence>
<dbReference type="VEuPathDB" id="FungiDB:jhhlp_008812"/>
<feature type="transmembrane region" description="Helical" evidence="7">
    <location>
        <begin position="12"/>
        <end position="33"/>
    </location>
</feature>
<evidence type="ECO:0000313" key="9">
    <source>
        <dbReference type="EMBL" id="PKS05436.1"/>
    </source>
</evidence>
<feature type="transmembrane region" description="Helical" evidence="7">
    <location>
        <begin position="170"/>
        <end position="195"/>
    </location>
</feature>
<gene>
    <name evidence="9" type="ORF">jhhlp_008812</name>
</gene>
<feature type="transmembrane region" description="Helical" evidence="7">
    <location>
        <begin position="123"/>
        <end position="142"/>
    </location>
</feature>
<dbReference type="Proteomes" id="UP000233524">
    <property type="component" value="Unassembled WGS sequence"/>
</dbReference>
<keyword evidence="4 7" id="KW-0472">Membrane</keyword>
<dbReference type="Pfam" id="PF20684">
    <property type="entry name" value="Fung_rhodopsin"/>
    <property type="match status" value="1"/>
</dbReference>
<accession>A0A2N3MZ26</accession>
<feature type="transmembrane region" description="Helical" evidence="7">
    <location>
        <begin position="94"/>
        <end position="116"/>
    </location>
</feature>
<keyword evidence="3 7" id="KW-1133">Transmembrane helix</keyword>
<evidence type="ECO:0000256" key="1">
    <source>
        <dbReference type="ARBA" id="ARBA00004141"/>
    </source>
</evidence>
<dbReference type="EMBL" id="NLAX01001623">
    <property type="protein sequence ID" value="PKS05436.1"/>
    <property type="molecule type" value="Genomic_DNA"/>
</dbReference>
<evidence type="ECO:0000256" key="2">
    <source>
        <dbReference type="ARBA" id="ARBA00022692"/>
    </source>
</evidence>
<organism evidence="9 10">
    <name type="scientific">Lomentospora prolificans</name>
    <dbReference type="NCBI Taxonomy" id="41688"/>
    <lineage>
        <taxon>Eukaryota</taxon>
        <taxon>Fungi</taxon>
        <taxon>Dikarya</taxon>
        <taxon>Ascomycota</taxon>
        <taxon>Pezizomycotina</taxon>
        <taxon>Sordariomycetes</taxon>
        <taxon>Hypocreomycetidae</taxon>
        <taxon>Microascales</taxon>
        <taxon>Microascaceae</taxon>
        <taxon>Lomentospora</taxon>
    </lineage>
</organism>
<evidence type="ECO:0000256" key="6">
    <source>
        <dbReference type="SAM" id="MobiDB-lite"/>
    </source>
</evidence>
<reference evidence="9 10" key="1">
    <citation type="journal article" date="2017" name="G3 (Bethesda)">
        <title>First Draft Genome Sequence of the Pathogenic Fungus Lomentospora prolificans (Formerly Scedosporium prolificans).</title>
        <authorList>
            <person name="Luo R."/>
            <person name="Zimin A."/>
            <person name="Workman R."/>
            <person name="Fan Y."/>
            <person name="Pertea G."/>
            <person name="Grossman N."/>
            <person name="Wear M.P."/>
            <person name="Jia B."/>
            <person name="Miller H."/>
            <person name="Casadevall A."/>
            <person name="Timp W."/>
            <person name="Zhang S.X."/>
            <person name="Salzberg S.L."/>
        </authorList>
    </citation>
    <scope>NUCLEOTIDE SEQUENCE [LARGE SCALE GENOMIC DNA]</scope>
    <source>
        <strain evidence="9 10">JHH-5317</strain>
    </source>
</reference>
<dbReference type="InParanoid" id="A0A2N3MZ26"/>
<keyword evidence="2 7" id="KW-0812">Transmembrane</keyword>
<evidence type="ECO:0000313" key="10">
    <source>
        <dbReference type="Proteomes" id="UP000233524"/>
    </source>
</evidence>